<dbReference type="Proteomes" id="UP000235897">
    <property type="component" value="Unassembled WGS sequence"/>
</dbReference>
<proteinExistence type="predicted"/>
<protein>
    <submittedName>
        <fullName evidence="1">Uncharacterized protein</fullName>
    </submittedName>
</protein>
<dbReference type="InterPro" id="IPR035229">
    <property type="entry name" value="PflM"/>
</dbReference>
<dbReference type="RefSeq" id="WP_102846340.1">
    <property type="nucleotide sequence ID" value="NZ_JAMOIG010000001.1"/>
</dbReference>
<comment type="caution">
    <text evidence="1">The sequence shown here is derived from an EMBL/GenBank/DDBJ whole genome shotgun (WGS) entry which is preliminary data.</text>
</comment>
<dbReference type="AlphaFoldDB" id="A0A2N8SW19"/>
<dbReference type="Pfam" id="PF17525">
    <property type="entry name" value="DUF5447"/>
    <property type="match status" value="1"/>
</dbReference>
<dbReference type="EMBL" id="POUW01000002">
    <property type="protein sequence ID" value="PNG06684.1"/>
    <property type="molecule type" value="Genomic_DNA"/>
</dbReference>
<gene>
    <name evidence="1" type="ORF">CXL00_07095</name>
</gene>
<evidence type="ECO:0000313" key="1">
    <source>
        <dbReference type="EMBL" id="PNG06684.1"/>
    </source>
</evidence>
<evidence type="ECO:0000313" key="2">
    <source>
        <dbReference type="Proteomes" id="UP000235897"/>
    </source>
</evidence>
<sequence length="115" mass="12981">MSLSNYLRLPHPEHCDCSVCWSRREVAKPARSRSTPCAQCRPASVQPIRTTRMGKIAGVWTILASEWAVIPASTCEKHTPSPRPPKYWSVVLDTGKPTPYVPIYEPIYEPFELEA</sequence>
<accession>A0A2N8SW19</accession>
<dbReference type="OrthoDB" id="6882688at2"/>
<reference evidence="1 2" key="1">
    <citation type="submission" date="2018-01" db="EMBL/GenBank/DDBJ databases">
        <title>Denitrification phenotypes of diverse strains of Pseudomonas stutzeri.</title>
        <authorList>
            <person name="Milligan D.A."/>
            <person name="Bergaust L."/>
            <person name="Bakken L.R."/>
            <person name="Frostegard A."/>
        </authorList>
    </citation>
    <scope>NUCLEOTIDE SEQUENCE [LARGE SCALE GENOMIC DNA]</scope>
    <source>
        <strain evidence="1 2">28a3</strain>
    </source>
</reference>
<organism evidence="1 2">
    <name type="scientific">Stutzerimonas stutzeri</name>
    <name type="common">Pseudomonas stutzeri</name>
    <dbReference type="NCBI Taxonomy" id="316"/>
    <lineage>
        <taxon>Bacteria</taxon>
        <taxon>Pseudomonadati</taxon>
        <taxon>Pseudomonadota</taxon>
        <taxon>Gammaproteobacteria</taxon>
        <taxon>Pseudomonadales</taxon>
        <taxon>Pseudomonadaceae</taxon>
        <taxon>Stutzerimonas</taxon>
    </lineage>
</organism>
<name>A0A2N8SW19_STUST</name>